<dbReference type="PANTHER" id="PTHR46972:SF1">
    <property type="entry name" value="FAD DEPENDENT OXIDOREDUCTASE DOMAIN-CONTAINING PROTEIN"/>
    <property type="match status" value="1"/>
</dbReference>
<proteinExistence type="predicted"/>
<accession>A0A3P1B7K3</accession>
<evidence type="ECO:0000313" key="6">
    <source>
        <dbReference type="EMBL" id="RRA97120.1"/>
    </source>
</evidence>
<dbReference type="Gene3D" id="3.50.50.60">
    <property type="entry name" value="FAD/NAD(P)-binding domain"/>
    <property type="match status" value="1"/>
</dbReference>
<keyword evidence="7" id="KW-1185">Reference proteome</keyword>
<keyword evidence="1" id="KW-0285">Flavoprotein</keyword>
<dbReference type="SUPFAM" id="SSF51905">
    <property type="entry name" value="FAD/NAD(P)-binding domain"/>
    <property type="match status" value="1"/>
</dbReference>
<organism evidence="6 7">
    <name type="scientific">Paenimyroides viscosum</name>
    <dbReference type="NCBI Taxonomy" id="2488729"/>
    <lineage>
        <taxon>Bacteria</taxon>
        <taxon>Pseudomonadati</taxon>
        <taxon>Bacteroidota</taxon>
        <taxon>Flavobacteriia</taxon>
        <taxon>Flavobacteriales</taxon>
        <taxon>Flavobacteriaceae</taxon>
        <taxon>Paenimyroides</taxon>
    </lineage>
</organism>
<evidence type="ECO:0000259" key="5">
    <source>
        <dbReference type="Pfam" id="PF01494"/>
    </source>
</evidence>
<sequence length="462" mass="51643">MHTTTTYFTVCKNCLGIGKVKQRINTKKKKTTTENTPLKNCLHCNGSGLIASYEKILEPKLEFPHVSIIGAGIGGVALAVACYHRGIPFTIYERDQNFESRAQGYGLTLQQASKALQGFGIDTLDKGIVSTKHIVHTADGTIVGEWGMRKWLQNSSAKTSKYTNIHISRQHLRLQLMNQLQSKETINWGHKLINIEQNNEQEVKLSFLVNNELKITTTNLVVGADGIRSSVRNLLVGEKVAPLKFLDCMVILGICSLKSLKDHELLDRETVFQTANGKERIYMMPFDSESIMWQLSFLISEKDAIDLSLNGSEKLKEEACKRLNWHAPIPDILNATAAHQISGYPVYDRSIISPELLQNLGNATLIGDAAHPMSPFKGQGANQALLDALALARKIYSKHKYLMLNKEQGLRKLILNDFEAEMIDRTKVKVKDSANAAKFLHTEIALHESDQPRGSFFKSQDL</sequence>
<dbReference type="PANTHER" id="PTHR46972">
    <property type="entry name" value="MONOOXYGENASE ASQM-RELATED"/>
    <property type="match status" value="1"/>
</dbReference>
<comment type="caution">
    <text evidence="6">The sequence shown here is derived from an EMBL/GenBank/DDBJ whole genome shotgun (WGS) entry which is preliminary data.</text>
</comment>
<dbReference type="InterPro" id="IPR036188">
    <property type="entry name" value="FAD/NAD-bd_sf"/>
</dbReference>
<dbReference type="GO" id="GO:0071949">
    <property type="term" value="F:FAD binding"/>
    <property type="evidence" value="ECO:0007669"/>
    <property type="project" value="InterPro"/>
</dbReference>
<dbReference type="Pfam" id="PF01494">
    <property type="entry name" value="FAD_binding_3"/>
    <property type="match status" value="1"/>
</dbReference>
<feature type="domain" description="FAD-binding" evidence="5">
    <location>
        <begin position="66"/>
        <end position="396"/>
    </location>
</feature>
<dbReference type="GO" id="GO:0004497">
    <property type="term" value="F:monooxygenase activity"/>
    <property type="evidence" value="ECO:0007669"/>
    <property type="project" value="UniProtKB-KW"/>
</dbReference>
<evidence type="ECO:0000256" key="4">
    <source>
        <dbReference type="ARBA" id="ARBA00023033"/>
    </source>
</evidence>
<gene>
    <name evidence="6" type="ORF">EG242_00920</name>
</gene>
<dbReference type="PRINTS" id="PR00420">
    <property type="entry name" value="RNGMNOXGNASE"/>
</dbReference>
<reference evidence="6 7" key="1">
    <citation type="submission" date="2018-11" db="EMBL/GenBank/DDBJ databases">
        <title>Flavobacterium sp. nov., YIM 102796 draft genome.</title>
        <authorList>
            <person name="Li G."/>
            <person name="Jiang Y."/>
        </authorList>
    </citation>
    <scope>NUCLEOTIDE SEQUENCE [LARGE SCALE GENOMIC DNA]</scope>
    <source>
        <strain evidence="6 7">YIM 102796</strain>
    </source>
</reference>
<keyword evidence="4 6" id="KW-0503">Monooxygenase</keyword>
<evidence type="ECO:0000256" key="2">
    <source>
        <dbReference type="ARBA" id="ARBA00022827"/>
    </source>
</evidence>
<evidence type="ECO:0000313" key="7">
    <source>
        <dbReference type="Proteomes" id="UP000268372"/>
    </source>
</evidence>
<dbReference type="OrthoDB" id="9782160at2"/>
<dbReference type="AlphaFoldDB" id="A0A3P1B7K3"/>
<dbReference type="Proteomes" id="UP000268372">
    <property type="component" value="Unassembled WGS sequence"/>
</dbReference>
<evidence type="ECO:0000256" key="1">
    <source>
        <dbReference type="ARBA" id="ARBA00022630"/>
    </source>
</evidence>
<dbReference type="EMBL" id="RQTJ01000001">
    <property type="protein sequence ID" value="RRA97120.1"/>
    <property type="molecule type" value="Genomic_DNA"/>
</dbReference>
<name>A0A3P1B7K3_9FLAO</name>
<evidence type="ECO:0000256" key="3">
    <source>
        <dbReference type="ARBA" id="ARBA00023002"/>
    </source>
</evidence>
<keyword evidence="2" id="KW-0274">FAD</keyword>
<dbReference type="InterPro" id="IPR002938">
    <property type="entry name" value="FAD-bd"/>
</dbReference>
<protein>
    <submittedName>
        <fullName evidence="6">FAD-dependent monooxygenase</fullName>
    </submittedName>
</protein>
<dbReference type="RefSeq" id="WP_124898043.1">
    <property type="nucleotide sequence ID" value="NZ_RQTJ01000001.1"/>
</dbReference>
<keyword evidence="3" id="KW-0560">Oxidoreductase</keyword>